<evidence type="ECO:0000256" key="2">
    <source>
        <dbReference type="ARBA" id="ARBA00022777"/>
    </source>
</evidence>
<evidence type="ECO:0000259" key="3">
    <source>
        <dbReference type="SMART" id="SM00065"/>
    </source>
</evidence>
<dbReference type="InterPro" id="IPR029016">
    <property type="entry name" value="GAF-like_dom_sf"/>
</dbReference>
<dbReference type="Proteomes" id="UP000037747">
    <property type="component" value="Unassembled WGS sequence"/>
</dbReference>
<proteinExistence type="predicted"/>
<dbReference type="SUPFAM" id="SSF55781">
    <property type="entry name" value="GAF domain-like"/>
    <property type="match status" value="1"/>
</dbReference>
<dbReference type="CDD" id="cd00156">
    <property type="entry name" value="REC"/>
    <property type="match status" value="1"/>
</dbReference>
<feature type="domain" description="GAF" evidence="3">
    <location>
        <begin position="150"/>
        <end position="291"/>
    </location>
</feature>
<accession>A0A0N0U9U1</accession>
<organism evidence="4 5">
    <name type="scientific">Halorubrum tropicale</name>
    <dbReference type="NCBI Taxonomy" id="1765655"/>
    <lineage>
        <taxon>Archaea</taxon>
        <taxon>Methanobacteriati</taxon>
        <taxon>Methanobacteriota</taxon>
        <taxon>Stenosarchaea group</taxon>
        <taxon>Halobacteria</taxon>
        <taxon>Halobacteriales</taxon>
        <taxon>Haloferacaceae</taxon>
        <taxon>Halorubrum</taxon>
    </lineage>
</organism>
<keyword evidence="5" id="KW-1185">Reference proteome</keyword>
<sequence length="297" mass="33278">MSRKVLCVDTEDRISSMSSAVEDEENLTTVTATSVESARDIINDGSVVGVVTSYTLADGNGMDIIQHVRDRIPQTPVVLFTDVSPSDIDTKSFEEVLVEYLNRDLPDAKDRLGFIINDVIDHSAQVGFLTPDNEEERLKALEEYDIDELPIEESFQRITDLISTHFDIAVAFVGLLEKDEENFLACTGADWDSLTREDTMCTHSMLQDDVMVVENIANDNRFSKNEQLENLGIVSYAGANMTTPDGHVIGQVCALDHEPRTYTEAERHQLEQFAETVMEILELRQSVRASRRVEVGQ</sequence>
<gene>
    <name evidence="4" type="ORF">AMR74_15905</name>
</gene>
<dbReference type="AlphaFoldDB" id="A0A0N0U9U1"/>
<evidence type="ECO:0000256" key="1">
    <source>
        <dbReference type="ARBA" id="ARBA00022679"/>
    </source>
</evidence>
<dbReference type="InterPro" id="IPR003018">
    <property type="entry name" value="GAF"/>
</dbReference>
<dbReference type="Gene3D" id="3.40.50.2300">
    <property type="match status" value="1"/>
</dbReference>
<dbReference type="SUPFAM" id="SSF52172">
    <property type="entry name" value="CheY-like"/>
    <property type="match status" value="1"/>
</dbReference>
<dbReference type="Pfam" id="PF01590">
    <property type="entry name" value="GAF"/>
    <property type="match status" value="1"/>
</dbReference>
<dbReference type="PANTHER" id="PTHR43102:SF2">
    <property type="entry name" value="GAF DOMAIN-CONTAINING PROTEIN"/>
    <property type="match status" value="1"/>
</dbReference>
<dbReference type="SMART" id="SM00065">
    <property type="entry name" value="GAF"/>
    <property type="match status" value="1"/>
</dbReference>
<keyword evidence="1" id="KW-0808">Transferase</keyword>
<dbReference type="PATRIC" id="fig|1705389.3.peg.4103"/>
<dbReference type="GO" id="GO:0016301">
    <property type="term" value="F:kinase activity"/>
    <property type="evidence" value="ECO:0007669"/>
    <property type="project" value="UniProtKB-KW"/>
</dbReference>
<evidence type="ECO:0000313" key="5">
    <source>
        <dbReference type="Proteomes" id="UP000037747"/>
    </source>
</evidence>
<keyword evidence="2" id="KW-0418">Kinase</keyword>
<comment type="caution">
    <text evidence="4">The sequence shown here is derived from an EMBL/GenBank/DDBJ whole genome shotgun (WGS) entry which is preliminary data.</text>
</comment>
<protein>
    <submittedName>
        <fullName evidence="4">Diguanylate cyclase</fullName>
    </submittedName>
</protein>
<dbReference type="PANTHER" id="PTHR43102">
    <property type="entry name" value="SLR1143 PROTEIN"/>
    <property type="match status" value="1"/>
</dbReference>
<reference evidence="4 5" key="1">
    <citation type="submission" date="2015-08" db="EMBL/GenBank/DDBJ databases">
        <title>Genomes of Isolates from Cabo Rojo, PR.</title>
        <authorList>
            <person name="Sanchez-Nieves R.L."/>
            <person name="Montalvo-Rodriguez R."/>
        </authorList>
    </citation>
    <scope>NUCLEOTIDE SEQUENCE [LARGE SCALE GENOMIC DNA]</scope>
    <source>
        <strain evidence="4 5">5</strain>
    </source>
</reference>
<dbReference type="OrthoDB" id="330337at2157"/>
<name>A0A0N0U9U1_9EURY</name>
<dbReference type="EMBL" id="LIST01000009">
    <property type="protein sequence ID" value="KOX94283.1"/>
    <property type="molecule type" value="Genomic_DNA"/>
</dbReference>
<dbReference type="Gene3D" id="3.30.450.40">
    <property type="match status" value="1"/>
</dbReference>
<dbReference type="InterPro" id="IPR011006">
    <property type="entry name" value="CheY-like_superfamily"/>
</dbReference>
<evidence type="ECO:0000313" key="4">
    <source>
        <dbReference type="EMBL" id="KOX94283.1"/>
    </source>
</evidence>